<dbReference type="NCBIfam" id="NF001100">
    <property type="entry name" value="PRK00133.1"/>
    <property type="match status" value="1"/>
</dbReference>
<dbReference type="GO" id="GO:0000049">
    <property type="term" value="F:tRNA binding"/>
    <property type="evidence" value="ECO:0007669"/>
    <property type="project" value="UniProtKB-UniRule"/>
</dbReference>
<keyword evidence="10 15" id="KW-0067">ATP-binding</keyword>
<evidence type="ECO:0000256" key="6">
    <source>
        <dbReference type="ARBA" id="ARBA00022598"/>
    </source>
</evidence>
<dbReference type="Gene3D" id="2.20.28.20">
    <property type="entry name" value="Methionyl-tRNA synthetase, Zn-domain"/>
    <property type="match status" value="1"/>
</dbReference>
<organism evidence="18 19">
    <name type="scientific">Methanolapillus ohkumae</name>
    <dbReference type="NCBI Taxonomy" id="3028298"/>
    <lineage>
        <taxon>Archaea</taxon>
        <taxon>Methanobacteriati</taxon>
        <taxon>Methanobacteriota</taxon>
        <taxon>Stenosarchaea group</taxon>
        <taxon>Methanomicrobia</taxon>
        <taxon>Methanosarcinales</taxon>
        <taxon>Methanosarcinaceae</taxon>
        <taxon>Methanolapillus</taxon>
    </lineage>
</organism>
<dbReference type="GO" id="GO:0017101">
    <property type="term" value="C:aminoacyl-tRNA synthetase multienzyme complex"/>
    <property type="evidence" value="ECO:0007669"/>
    <property type="project" value="TreeGrafter"/>
</dbReference>
<dbReference type="CDD" id="cd00814">
    <property type="entry name" value="MetRS_core"/>
    <property type="match status" value="1"/>
</dbReference>
<comment type="function">
    <text evidence="1 15">Is required not only for elongation of protein synthesis but also for the initiation of all mRNA translation through initiator tRNA(fMet) aminoacylation.</text>
</comment>
<dbReference type="PANTHER" id="PTHR45765">
    <property type="entry name" value="METHIONINE--TRNA LIGASE"/>
    <property type="match status" value="1"/>
</dbReference>
<dbReference type="Pfam" id="PF09334">
    <property type="entry name" value="tRNA-synt_1g"/>
    <property type="match status" value="1"/>
</dbReference>
<dbReference type="InterPro" id="IPR041872">
    <property type="entry name" value="Anticodon_Met"/>
</dbReference>
<dbReference type="EMBL" id="CP131061">
    <property type="protein sequence ID" value="WNY26718.1"/>
    <property type="molecule type" value="Genomic_DNA"/>
</dbReference>
<evidence type="ECO:0000256" key="10">
    <source>
        <dbReference type="ARBA" id="ARBA00022840"/>
    </source>
</evidence>
<dbReference type="CDD" id="cd02800">
    <property type="entry name" value="tRNA_bind_EcMetRS_like"/>
    <property type="match status" value="1"/>
</dbReference>
<proteinExistence type="inferred from homology"/>
<evidence type="ECO:0000256" key="11">
    <source>
        <dbReference type="ARBA" id="ARBA00022884"/>
    </source>
</evidence>
<dbReference type="EC" id="6.1.1.10" evidence="15"/>
<dbReference type="InterPro" id="IPR023458">
    <property type="entry name" value="Met-tRNA_ligase_1"/>
</dbReference>
<dbReference type="RefSeq" id="WP_338098238.1">
    <property type="nucleotide sequence ID" value="NZ_CP131061.1"/>
</dbReference>
<evidence type="ECO:0000256" key="13">
    <source>
        <dbReference type="ARBA" id="ARBA00023146"/>
    </source>
</evidence>
<feature type="binding site" evidence="15">
    <location>
        <position position="145"/>
    </location>
    <ligand>
        <name>Zn(2+)</name>
        <dbReference type="ChEBI" id="CHEBI:29105"/>
    </ligand>
</feature>
<dbReference type="InterPro" id="IPR004495">
    <property type="entry name" value="Met-tRNA-synth_bsu_C"/>
</dbReference>
<dbReference type="SUPFAM" id="SSF50249">
    <property type="entry name" value="Nucleic acid-binding proteins"/>
    <property type="match status" value="1"/>
</dbReference>
<dbReference type="Pfam" id="PF01588">
    <property type="entry name" value="tRNA_bind"/>
    <property type="match status" value="1"/>
</dbReference>
<dbReference type="GO" id="GO:0006431">
    <property type="term" value="P:methionyl-tRNA aminoacylation"/>
    <property type="evidence" value="ECO:0007669"/>
    <property type="project" value="UniProtKB-UniRule"/>
</dbReference>
<comment type="cofactor">
    <cofactor evidence="15">
        <name>Zn(2+)</name>
        <dbReference type="ChEBI" id="CHEBI:29105"/>
    </cofactor>
    <text evidence="15">Binds 1 zinc ion per subunit.</text>
</comment>
<dbReference type="FunFam" id="2.20.28.20:FF:000001">
    <property type="entry name" value="Methionine--tRNA ligase"/>
    <property type="match status" value="1"/>
</dbReference>
<evidence type="ECO:0000256" key="3">
    <source>
        <dbReference type="ARBA" id="ARBA00011738"/>
    </source>
</evidence>
<feature type="short sequence motif" description="'KMSKS' region" evidence="15">
    <location>
        <begin position="341"/>
        <end position="345"/>
    </location>
</feature>
<feature type="binding site" evidence="15">
    <location>
        <position position="148"/>
    </location>
    <ligand>
        <name>Zn(2+)</name>
        <dbReference type="ChEBI" id="CHEBI:29105"/>
    </ligand>
</feature>
<dbReference type="GO" id="GO:0005524">
    <property type="term" value="F:ATP binding"/>
    <property type="evidence" value="ECO:0007669"/>
    <property type="project" value="UniProtKB-UniRule"/>
</dbReference>
<dbReference type="PANTHER" id="PTHR45765:SF1">
    <property type="entry name" value="METHIONINE--TRNA LIGASE, CYTOPLASMIC"/>
    <property type="match status" value="1"/>
</dbReference>
<evidence type="ECO:0000256" key="15">
    <source>
        <dbReference type="HAMAP-Rule" id="MF_00098"/>
    </source>
</evidence>
<evidence type="ECO:0000256" key="4">
    <source>
        <dbReference type="ARBA" id="ARBA00022490"/>
    </source>
</evidence>
<dbReference type="GO" id="GO:0046872">
    <property type="term" value="F:metal ion binding"/>
    <property type="evidence" value="ECO:0007669"/>
    <property type="project" value="UniProtKB-KW"/>
</dbReference>
<comment type="catalytic activity">
    <reaction evidence="14 15">
        <text>tRNA(Met) + L-methionine + ATP = L-methionyl-tRNA(Met) + AMP + diphosphate</text>
        <dbReference type="Rhea" id="RHEA:13481"/>
        <dbReference type="Rhea" id="RHEA-COMP:9667"/>
        <dbReference type="Rhea" id="RHEA-COMP:9698"/>
        <dbReference type="ChEBI" id="CHEBI:30616"/>
        <dbReference type="ChEBI" id="CHEBI:33019"/>
        <dbReference type="ChEBI" id="CHEBI:57844"/>
        <dbReference type="ChEBI" id="CHEBI:78442"/>
        <dbReference type="ChEBI" id="CHEBI:78530"/>
        <dbReference type="ChEBI" id="CHEBI:456215"/>
        <dbReference type="EC" id="6.1.1.10"/>
    </reaction>
</comment>
<dbReference type="SUPFAM" id="SSF57770">
    <property type="entry name" value="Methionyl-tRNA synthetase (MetRS), Zn-domain"/>
    <property type="match status" value="1"/>
</dbReference>
<feature type="region of interest" description="Disordered" evidence="16">
    <location>
        <begin position="578"/>
        <end position="612"/>
    </location>
</feature>
<dbReference type="HAMAP" id="MF_00098">
    <property type="entry name" value="Met_tRNA_synth_type1"/>
    <property type="match status" value="1"/>
</dbReference>
<keyword evidence="11 15" id="KW-0694">RNA-binding</keyword>
<evidence type="ECO:0000256" key="8">
    <source>
        <dbReference type="ARBA" id="ARBA00022741"/>
    </source>
</evidence>
<dbReference type="InterPro" id="IPR009080">
    <property type="entry name" value="tRNAsynth_Ia_anticodon-bd"/>
</dbReference>
<dbReference type="InterPro" id="IPR002547">
    <property type="entry name" value="tRNA-bd_dom"/>
</dbReference>
<feature type="compositionally biased region" description="Basic and acidic residues" evidence="16">
    <location>
        <begin position="583"/>
        <end position="612"/>
    </location>
</feature>
<dbReference type="PRINTS" id="PR01041">
    <property type="entry name" value="TRNASYNTHMET"/>
</dbReference>
<dbReference type="SUPFAM" id="SSF52374">
    <property type="entry name" value="Nucleotidylyl transferase"/>
    <property type="match status" value="1"/>
</dbReference>
<reference evidence="18 19" key="1">
    <citation type="submission" date="2023-07" db="EMBL/GenBank/DDBJ databases">
        <title>Closed genome sequence of Methanosarcinaceae archaeon Am2.</title>
        <authorList>
            <person name="Poehlein A."/>
            <person name="Protasov E."/>
            <person name="Platt K."/>
            <person name="Reeh H."/>
            <person name="Daniel R."/>
            <person name="Brune A."/>
        </authorList>
    </citation>
    <scope>NUCLEOTIDE SEQUENCE [LARGE SCALE GENOMIC DNA]</scope>
    <source>
        <strain evidence="18 19">Am2</strain>
    </source>
</reference>
<keyword evidence="19" id="KW-1185">Reference proteome</keyword>
<dbReference type="GO" id="GO:0004825">
    <property type="term" value="F:methionine-tRNA ligase activity"/>
    <property type="evidence" value="ECO:0007669"/>
    <property type="project" value="UniProtKB-UniRule"/>
</dbReference>
<dbReference type="PROSITE" id="PS50886">
    <property type="entry name" value="TRBD"/>
    <property type="match status" value="1"/>
</dbReference>
<evidence type="ECO:0000256" key="14">
    <source>
        <dbReference type="ARBA" id="ARBA00047364"/>
    </source>
</evidence>
<feature type="short sequence motif" description="'HIGH' region" evidence="15">
    <location>
        <begin position="14"/>
        <end position="24"/>
    </location>
</feature>
<dbReference type="NCBIfam" id="TIGR00399">
    <property type="entry name" value="metG_C_term"/>
    <property type="match status" value="1"/>
</dbReference>
<dbReference type="InterPro" id="IPR014729">
    <property type="entry name" value="Rossmann-like_a/b/a_fold"/>
</dbReference>
<evidence type="ECO:0000256" key="12">
    <source>
        <dbReference type="ARBA" id="ARBA00022917"/>
    </source>
</evidence>
<evidence type="ECO:0000256" key="2">
    <source>
        <dbReference type="ARBA" id="ARBA00004496"/>
    </source>
</evidence>
<dbReference type="SUPFAM" id="SSF47323">
    <property type="entry name" value="Anticodon-binding domain of a subclass of class I aminoacyl-tRNA synthetases"/>
    <property type="match status" value="1"/>
</dbReference>
<dbReference type="Pfam" id="PF19303">
    <property type="entry name" value="Anticodon_3"/>
    <property type="match status" value="1"/>
</dbReference>
<evidence type="ECO:0000256" key="7">
    <source>
        <dbReference type="ARBA" id="ARBA00022723"/>
    </source>
</evidence>
<dbReference type="CDD" id="cd07957">
    <property type="entry name" value="Anticodon_Ia_Met"/>
    <property type="match status" value="1"/>
</dbReference>
<feature type="domain" description="TRNA-binding" evidence="17">
    <location>
        <begin position="624"/>
        <end position="726"/>
    </location>
</feature>
<accession>A0AA96V7M2</accession>
<keyword evidence="5 15" id="KW-0820">tRNA-binding</keyword>
<name>A0AA96V7M2_9EURY</name>
<feature type="binding site" evidence="15">
    <location>
        <position position="344"/>
    </location>
    <ligand>
        <name>ATP</name>
        <dbReference type="ChEBI" id="CHEBI:30616"/>
    </ligand>
</feature>
<comment type="similarity">
    <text evidence="15">Belongs to the class-I aminoacyl-tRNA synthetase family. MetG type 1 subfamily.</text>
</comment>
<dbReference type="InterPro" id="IPR015413">
    <property type="entry name" value="Methionyl/Leucyl_tRNA_Synth"/>
</dbReference>
<feature type="binding site" evidence="15">
    <location>
        <position position="161"/>
    </location>
    <ligand>
        <name>Zn(2+)</name>
        <dbReference type="ChEBI" id="CHEBI:29105"/>
    </ligand>
</feature>
<dbReference type="InterPro" id="IPR012340">
    <property type="entry name" value="NA-bd_OB-fold"/>
</dbReference>
<evidence type="ECO:0000256" key="5">
    <source>
        <dbReference type="ARBA" id="ARBA00022555"/>
    </source>
</evidence>
<feature type="binding site" evidence="15">
    <location>
        <position position="157"/>
    </location>
    <ligand>
        <name>Zn(2+)</name>
        <dbReference type="ChEBI" id="CHEBI:29105"/>
    </ligand>
</feature>
<dbReference type="AlphaFoldDB" id="A0AA96V7M2"/>
<sequence length="726" mass="81650">MNQEKPMIVTCGLPYANGMAHIGHLRTYVPADIYVRSQRKQGRDVVFICGSDTHGTPIVVNAEQEGMTPKELVTVYHEHFLNIFTQMGIRFDAFGTTDDEENHTRTKDIVQQLIQNGYVYPKTIEIAYCPHCDRFLPDRYVEGTCPHCSAIARGDECDQGCGKPLEPGELIAPRCTVCKNPAEYRKQEHYFFKLTEFDAFLKNYLGTLRGTDNAVNYAKGWVTQGLEDWCITRNLEWGVKFPGADDLVVYVWVDAPIGYIAFTEEWAKNAGQPDAWKKFWKNNSAKDAASVSNSDSDIVHFIGGDIVYHHCIFWPAMLKGSGYSLPTDVVASGMVKIEDRKFSKSRGYVVWVGDDYLKHGFHPDLLRYYLSSYTSHTKELNYSWKMLQEKINSELVGVLGNLFYRSMLFAYKNYGEIPAGIPDLEILDKIREKTALSIDALKEYEFKKYTDTVMELAAYANAYFQSHEPWAMIKTDKEKCGNVVYNCLQLVKAVAILFEPVAPVKMQEAWNQLGYAGEISKTGYEDALVPLTAHTKISQPSILFEKLEDEKIAEMEKIANERVTVALEKAGLKRENIAGTDNKTAKTEKKENSKNNIGDKKMDSGDKKMDSDDNKTLAEISIDDFFKTQIKVGKILSAETIEKSTKLYKIMVDVGEESPRQIVSGIRAYYEINDLIGKTVCVVMNLKPAKLCGVSSQGMILAADNGEGKVSLLAPDQDLKPGSDVC</sequence>
<keyword evidence="12 15" id="KW-0648">Protein biosynthesis</keyword>
<keyword evidence="4 15" id="KW-0963">Cytoplasm</keyword>
<dbReference type="Gene3D" id="3.40.50.620">
    <property type="entry name" value="HUPs"/>
    <property type="match status" value="1"/>
</dbReference>
<dbReference type="FunFam" id="2.40.50.140:FF:000042">
    <property type="entry name" value="Methionine--tRNA ligase"/>
    <property type="match status" value="1"/>
</dbReference>
<keyword evidence="13 15" id="KW-0030">Aminoacyl-tRNA synthetase</keyword>
<evidence type="ECO:0000259" key="17">
    <source>
        <dbReference type="PROSITE" id="PS50886"/>
    </source>
</evidence>
<dbReference type="InterPro" id="IPR029038">
    <property type="entry name" value="MetRS_Zn"/>
</dbReference>
<keyword evidence="8 15" id="KW-0547">Nucleotide-binding</keyword>
<evidence type="ECO:0000256" key="1">
    <source>
        <dbReference type="ARBA" id="ARBA00003314"/>
    </source>
</evidence>
<protein>
    <recommendedName>
        <fullName evidence="15">Methionine--tRNA ligase</fullName>
        <ecNumber evidence="15">6.1.1.10</ecNumber>
    </recommendedName>
    <alternativeName>
        <fullName evidence="15">Methionyl-tRNA synthetase</fullName>
        <shortName evidence="15">MetRS</shortName>
    </alternativeName>
</protein>
<dbReference type="InterPro" id="IPR033911">
    <property type="entry name" value="MetRS_core"/>
</dbReference>
<dbReference type="Gene3D" id="2.40.50.140">
    <property type="entry name" value="Nucleic acid-binding proteins"/>
    <property type="match status" value="1"/>
</dbReference>
<evidence type="ECO:0000313" key="18">
    <source>
        <dbReference type="EMBL" id="WNY26718.1"/>
    </source>
</evidence>
<dbReference type="Gene3D" id="1.10.730.10">
    <property type="entry name" value="Isoleucyl-tRNA Synthetase, Domain 1"/>
    <property type="match status" value="1"/>
</dbReference>
<comment type="subunit">
    <text evidence="3 15">Homodimer.</text>
</comment>
<dbReference type="GO" id="GO:0005829">
    <property type="term" value="C:cytosol"/>
    <property type="evidence" value="ECO:0007669"/>
    <property type="project" value="TreeGrafter"/>
</dbReference>
<comment type="subcellular location">
    <subcellularLocation>
        <location evidence="2 15">Cytoplasm</location>
    </subcellularLocation>
</comment>
<keyword evidence="7 15" id="KW-0479">Metal-binding</keyword>
<evidence type="ECO:0000256" key="16">
    <source>
        <dbReference type="SAM" id="MobiDB-lite"/>
    </source>
</evidence>
<dbReference type="InterPro" id="IPR014758">
    <property type="entry name" value="Met-tRNA_synth"/>
</dbReference>
<gene>
    <name evidence="15 18" type="primary">metG</name>
    <name evidence="18" type="ORF">MsAm2_04910</name>
</gene>
<keyword evidence="6 15" id="KW-0436">Ligase</keyword>
<dbReference type="Proteomes" id="UP001304970">
    <property type="component" value="Chromosome"/>
</dbReference>
<dbReference type="NCBIfam" id="TIGR00398">
    <property type="entry name" value="metG"/>
    <property type="match status" value="1"/>
</dbReference>
<keyword evidence="9 15" id="KW-0862">Zinc</keyword>
<evidence type="ECO:0000313" key="19">
    <source>
        <dbReference type="Proteomes" id="UP001304970"/>
    </source>
</evidence>
<dbReference type="GeneID" id="89227897"/>
<evidence type="ECO:0000256" key="9">
    <source>
        <dbReference type="ARBA" id="ARBA00022833"/>
    </source>
</evidence>